<evidence type="ECO:0000313" key="2">
    <source>
        <dbReference type="Proteomes" id="UP000308705"/>
    </source>
</evidence>
<protein>
    <submittedName>
        <fullName evidence="1">Uncharacterized protein</fullName>
    </submittedName>
</protein>
<keyword evidence="2" id="KW-1185">Reference proteome</keyword>
<reference evidence="1 2" key="1">
    <citation type="submission" date="2019-04" db="EMBL/GenBank/DDBJ databases">
        <title>Herbidospora sp. NEAU-GS14.nov., a novel actinomycete isolated from soil.</title>
        <authorList>
            <person name="Han L."/>
        </authorList>
    </citation>
    <scope>NUCLEOTIDE SEQUENCE [LARGE SCALE GENOMIC DNA]</scope>
    <source>
        <strain evidence="1 2">NEAU-GS14</strain>
    </source>
</reference>
<sequence length="235" mass="26802">MSDWRFLYETLHDSVDVLWPWLAAHPELVEEVQELGRPDSHRTAPGQDALWRLYAVGRVLDLLIAEHPEVYPAFCAALGADRIDREAFHPFFHEVAEVRQAADPGEPPVIVEERWPGFMVGSLLLARAGVVVTAGERHLVAGVADRSALYWTHRRRDRPARDLSHGWGHNSQWRTGARRDYLVDDRFHYNVDGTERPAGRAEIEVVRHRCSTVTDLGDDLFPYDDHHVEPGILEP</sequence>
<dbReference type="RefSeq" id="WP_137251581.1">
    <property type="nucleotide sequence ID" value="NZ_SZQA01000061.1"/>
</dbReference>
<comment type="caution">
    <text evidence="1">The sequence shown here is derived from an EMBL/GenBank/DDBJ whole genome shotgun (WGS) entry which is preliminary data.</text>
</comment>
<organism evidence="1 2">
    <name type="scientific">Herbidospora galbida</name>
    <dbReference type="NCBI Taxonomy" id="2575442"/>
    <lineage>
        <taxon>Bacteria</taxon>
        <taxon>Bacillati</taxon>
        <taxon>Actinomycetota</taxon>
        <taxon>Actinomycetes</taxon>
        <taxon>Streptosporangiales</taxon>
        <taxon>Streptosporangiaceae</taxon>
        <taxon>Herbidospora</taxon>
    </lineage>
</organism>
<proteinExistence type="predicted"/>
<name>A0A4U3LT73_9ACTN</name>
<dbReference type="AlphaFoldDB" id="A0A4U3LT73"/>
<gene>
    <name evidence="1" type="ORF">FDA94_36395</name>
</gene>
<dbReference type="EMBL" id="SZQA01000061">
    <property type="protein sequence ID" value="TKK79000.1"/>
    <property type="molecule type" value="Genomic_DNA"/>
</dbReference>
<accession>A0A4U3LT73</accession>
<evidence type="ECO:0000313" key="1">
    <source>
        <dbReference type="EMBL" id="TKK79000.1"/>
    </source>
</evidence>
<dbReference type="OrthoDB" id="6636674at2"/>
<dbReference type="Proteomes" id="UP000308705">
    <property type="component" value="Unassembled WGS sequence"/>
</dbReference>